<evidence type="ECO:0008006" key="3">
    <source>
        <dbReference type="Google" id="ProtNLM"/>
    </source>
</evidence>
<reference evidence="2" key="1">
    <citation type="journal article" date="2020" name="mSystems">
        <title>Genome- and Community-Level Interaction Insights into Carbon Utilization and Element Cycling Functions of Hydrothermarchaeota in Hydrothermal Sediment.</title>
        <authorList>
            <person name="Zhou Z."/>
            <person name="Liu Y."/>
            <person name="Xu W."/>
            <person name="Pan J."/>
            <person name="Luo Z.H."/>
            <person name="Li M."/>
        </authorList>
    </citation>
    <scope>NUCLEOTIDE SEQUENCE [LARGE SCALE GENOMIC DNA]</scope>
    <source>
        <strain evidence="2">SpSt-637</strain>
        <strain evidence="1">SpSt-667</strain>
    </source>
</reference>
<dbReference type="Gene3D" id="3.40.50.1220">
    <property type="entry name" value="TPP-binding domain"/>
    <property type="match status" value="1"/>
</dbReference>
<dbReference type="GO" id="GO:0019385">
    <property type="term" value="P:methanogenesis, from acetate"/>
    <property type="evidence" value="ECO:0007669"/>
    <property type="project" value="InterPro"/>
</dbReference>
<accession>A0A7C4JLA3</accession>
<protein>
    <recommendedName>
        <fullName evidence="3">CO dehydrogenase/acetyl-CoA synthase complex subunit epsilon</fullName>
    </recommendedName>
</protein>
<dbReference type="SUPFAM" id="SSF52467">
    <property type="entry name" value="DHS-like NAD/FAD-binding domain"/>
    <property type="match status" value="1"/>
</dbReference>
<dbReference type="EMBL" id="DTCK01000042">
    <property type="protein sequence ID" value="HGQ36582.1"/>
    <property type="molecule type" value="Genomic_DNA"/>
</dbReference>
<name>A0A7C4JLA3_9CREN</name>
<comment type="caution">
    <text evidence="2">The sequence shown here is derived from an EMBL/GenBank/DDBJ whole genome shotgun (WGS) entry which is preliminary data.</text>
</comment>
<sequence>MATEYWLRGDIPSGPIKATVITDISRVADILKKFRGYTLIVVGPGVKDIEMVVGGDILEQVIEIAKSVDASIVTSDSDIVKRFDEKEFKNYRILSPLEAIRYIVRNQIHYKLVVFVGLKYAYEWLLLNTLKHYRPEIQTLSIDPFAQPNAVWTLPSLPLPMWHKNITQLIQLIKRG</sequence>
<dbReference type="EMBL" id="DTBD01000070">
    <property type="protein sequence ID" value="HGQ65101.1"/>
    <property type="molecule type" value="Genomic_DNA"/>
</dbReference>
<evidence type="ECO:0000313" key="1">
    <source>
        <dbReference type="EMBL" id="HGQ36582.1"/>
    </source>
</evidence>
<evidence type="ECO:0000313" key="2">
    <source>
        <dbReference type="EMBL" id="HGQ65101.1"/>
    </source>
</evidence>
<gene>
    <name evidence="2" type="ORF">ENU08_07650</name>
    <name evidence="1" type="ORF">ENU41_07935</name>
</gene>
<organism evidence="2">
    <name type="scientific">Ignisphaera aggregans</name>
    <dbReference type="NCBI Taxonomy" id="334771"/>
    <lineage>
        <taxon>Archaea</taxon>
        <taxon>Thermoproteota</taxon>
        <taxon>Thermoprotei</taxon>
        <taxon>Desulfurococcales</taxon>
        <taxon>Desulfurococcaceae</taxon>
        <taxon>Ignisphaera</taxon>
    </lineage>
</organism>
<dbReference type="Pfam" id="PF02552">
    <property type="entry name" value="CO_dh"/>
    <property type="match status" value="1"/>
</dbReference>
<dbReference type="InterPro" id="IPR029035">
    <property type="entry name" value="DHS-like_NAD/FAD-binding_dom"/>
</dbReference>
<dbReference type="AlphaFoldDB" id="A0A7C4JLA3"/>
<dbReference type="InterPro" id="IPR003704">
    <property type="entry name" value="CdhB"/>
</dbReference>
<proteinExistence type="predicted"/>